<evidence type="ECO:0000313" key="3">
    <source>
        <dbReference type="Proteomes" id="UP001140513"/>
    </source>
</evidence>
<evidence type="ECO:0000259" key="1">
    <source>
        <dbReference type="Pfam" id="PF00291"/>
    </source>
</evidence>
<dbReference type="PANTHER" id="PTHR42937:SF1">
    <property type="entry name" value="DIAMINOPROPIONATE AMMONIA-LYASE"/>
    <property type="match status" value="1"/>
</dbReference>
<dbReference type="NCBIfam" id="NF006058">
    <property type="entry name" value="PRK08206.1"/>
    <property type="match status" value="1"/>
</dbReference>
<dbReference type="EMBL" id="JAPEUX010000008">
    <property type="protein sequence ID" value="KAJ4347189.1"/>
    <property type="molecule type" value="Genomic_DNA"/>
</dbReference>
<dbReference type="GeneID" id="80914658"/>
<sequence length="366" mass="39438">MFLNTSAASWKYNGPLTNPEVASFHRRLPDYNTTTLHALPTLAEELGLGHVFLKDESNRFGLPAFKILGASWATFKAVAVKCNFPITSSVEVQELGTAARKAGVKIVTCTAGNWGRAVARMAKYMQIPVTVFVPNTMDEATQKKIAGEGATVVVVDGDYDHSILVARKEAEGPDSILMMDTSWEGYEEIPQVIKWVVEGYSTMLTETDQQLRDLGIGPVTHAIASVGVGSWAQAVAMHYKSATPAASVIAVEPDTAACLKTSLEAGKITPIETGHSIMNGMNCGTVSYTAWEVLRNGVDASVEVTDVEAHRDLEYLHEQDVENGPCGAAPLSALRKLVKEKKLGLGRDSIVILFSTEGVRDYPVPA</sequence>
<feature type="domain" description="Tryptophan synthase beta chain-like PALP" evidence="1">
    <location>
        <begin position="31"/>
        <end position="355"/>
    </location>
</feature>
<protein>
    <recommendedName>
        <fullName evidence="1">Tryptophan synthase beta chain-like PALP domain-containing protein</fullName>
    </recommendedName>
</protein>
<dbReference type="InterPro" id="IPR036052">
    <property type="entry name" value="TrpB-like_PALP_sf"/>
</dbReference>
<dbReference type="OrthoDB" id="10059875at2759"/>
<proteinExistence type="predicted"/>
<name>A0A9W8XE63_9PLEO</name>
<evidence type="ECO:0000313" key="2">
    <source>
        <dbReference type="EMBL" id="KAJ4347189.1"/>
    </source>
</evidence>
<dbReference type="Proteomes" id="UP001140513">
    <property type="component" value="Unassembled WGS sequence"/>
</dbReference>
<dbReference type="RefSeq" id="XP_056066989.1">
    <property type="nucleotide sequence ID" value="XM_056219862.1"/>
</dbReference>
<dbReference type="Gene3D" id="3.40.50.1100">
    <property type="match status" value="3"/>
</dbReference>
<dbReference type="Pfam" id="PF00291">
    <property type="entry name" value="PALP"/>
    <property type="match status" value="1"/>
</dbReference>
<reference evidence="2" key="1">
    <citation type="submission" date="2022-10" db="EMBL/GenBank/DDBJ databases">
        <title>Tapping the CABI collections for fungal endophytes: first genome assemblies for Collariella, Neodidymelliopsis, Ascochyta clinopodiicola, Didymella pomorum, Didymosphaeria variabile, Neocosmospora piperis and Neocucurbitaria cava.</title>
        <authorList>
            <person name="Hill R."/>
        </authorList>
    </citation>
    <scope>NUCLEOTIDE SEQUENCE</scope>
    <source>
        <strain evidence="2">IMI 356815</strain>
    </source>
</reference>
<dbReference type="SUPFAM" id="SSF53686">
    <property type="entry name" value="Tryptophan synthase beta subunit-like PLP-dependent enzymes"/>
    <property type="match status" value="1"/>
</dbReference>
<dbReference type="InterPro" id="IPR001926">
    <property type="entry name" value="TrpB-like_PALP"/>
</dbReference>
<organism evidence="2 3">
    <name type="scientific">Didymosphaeria variabile</name>
    <dbReference type="NCBI Taxonomy" id="1932322"/>
    <lineage>
        <taxon>Eukaryota</taxon>
        <taxon>Fungi</taxon>
        <taxon>Dikarya</taxon>
        <taxon>Ascomycota</taxon>
        <taxon>Pezizomycotina</taxon>
        <taxon>Dothideomycetes</taxon>
        <taxon>Pleosporomycetidae</taxon>
        <taxon>Pleosporales</taxon>
        <taxon>Massarineae</taxon>
        <taxon>Didymosphaeriaceae</taxon>
        <taxon>Didymosphaeria</taxon>
    </lineage>
</organism>
<dbReference type="PANTHER" id="PTHR42937">
    <property type="match status" value="1"/>
</dbReference>
<keyword evidence="3" id="KW-1185">Reference proteome</keyword>
<comment type="caution">
    <text evidence="2">The sequence shown here is derived from an EMBL/GenBank/DDBJ whole genome shotgun (WGS) entry which is preliminary data.</text>
</comment>
<accession>A0A9W8XE63</accession>
<gene>
    <name evidence="2" type="ORF">N0V89_011128</name>
</gene>
<dbReference type="AlphaFoldDB" id="A0A9W8XE63"/>